<feature type="domain" description="HTH myb-type" evidence="8">
    <location>
        <begin position="103"/>
        <end position="157"/>
    </location>
</feature>
<dbReference type="InterPro" id="IPR050560">
    <property type="entry name" value="MYB_TF"/>
</dbReference>
<accession>A0A8T2CY51</accession>
<dbReference type="PROSITE" id="PS50090">
    <property type="entry name" value="MYB_LIKE"/>
    <property type="match status" value="2"/>
</dbReference>
<dbReference type="EMBL" id="JAEFBK010000005">
    <property type="protein sequence ID" value="KAG7604319.1"/>
    <property type="molecule type" value="Genomic_DNA"/>
</dbReference>
<feature type="domain" description="HTH myb-type" evidence="8">
    <location>
        <begin position="51"/>
        <end position="102"/>
    </location>
</feature>
<dbReference type="InterPro" id="IPR001005">
    <property type="entry name" value="SANT/Myb"/>
</dbReference>
<dbReference type="InterPro" id="IPR017930">
    <property type="entry name" value="Myb_dom"/>
</dbReference>
<evidence type="ECO:0000256" key="3">
    <source>
        <dbReference type="ARBA" id="ARBA00023015"/>
    </source>
</evidence>
<keyword evidence="10" id="KW-1185">Reference proteome</keyword>
<dbReference type="PANTHER" id="PTHR45614">
    <property type="entry name" value="MYB PROTEIN-RELATED"/>
    <property type="match status" value="1"/>
</dbReference>
<proteinExistence type="predicted"/>
<dbReference type="Proteomes" id="UP000694240">
    <property type="component" value="Chromosome 5"/>
</dbReference>
<name>A0A8T2CY51_9BRAS</name>
<evidence type="ECO:0000313" key="10">
    <source>
        <dbReference type="Proteomes" id="UP000694240"/>
    </source>
</evidence>
<evidence type="ECO:0000259" key="8">
    <source>
        <dbReference type="PROSITE" id="PS51294"/>
    </source>
</evidence>
<comment type="subcellular location">
    <subcellularLocation>
        <location evidence="1">Nucleus</location>
    </subcellularLocation>
</comment>
<evidence type="ECO:0000256" key="1">
    <source>
        <dbReference type="ARBA" id="ARBA00004123"/>
    </source>
</evidence>
<dbReference type="Pfam" id="PF00249">
    <property type="entry name" value="Myb_DNA-binding"/>
    <property type="match status" value="2"/>
</dbReference>
<keyword evidence="9" id="KW-0371">Homeobox</keyword>
<evidence type="ECO:0000256" key="4">
    <source>
        <dbReference type="ARBA" id="ARBA00023125"/>
    </source>
</evidence>
<keyword evidence="2" id="KW-0677">Repeat</keyword>
<organism evidence="9 10">
    <name type="scientific">Arabidopsis thaliana x Arabidopsis arenosa</name>
    <dbReference type="NCBI Taxonomy" id="1240361"/>
    <lineage>
        <taxon>Eukaryota</taxon>
        <taxon>Viridiplantae</taxon>
        <taxon>Streptophyta</taxon>
        <taxon>Embryophyta</taxon>
        <taxon>Tracheophyta</taxon>
        <taxon>Spermatophyta</taxon>
        <taxon>Magnoliopsida</taxon>
        <taxon>eudicotyledons</taxon>
        <taxon>Gunneridae</taxon>
        <taxon>Pentapetalae</taxon>
        <taxon>rosids</taxon>
        <taxon>malvids</taxon>
        <taxon>Brassicales</taxon>
        <taxon>Brassicaceae</taxon>
        <taxon>Camelineae</taxon>
        <taxon>Arabidopsis</taxon>
    </lineage>
</organism>
<feature type="domain" description="Myb-like" evidence="7">
    <location>
        <begin position="103"/>
        <end position="153"/>
    </location>
</feature>
<dbReference type="CDD" id="cd00167">
    <property type="entry name" value="SANT"/>
    <property type="match status" value="2"/>
</dbReference>
<comment type="caution">
    <text evidence="9">The sequence shown here is derived from an EMBL/GenBank/DDBJ whole genome shotgun (WGS) entry which is preliminary data.</text>
</comment>
<dbReference type="GO" id="GO:0000981">
    <property type="term" value="F:DNA-binding transcription factor activity, RNA polymerase II-specific"/>
    <property type="evidence" value="ECO:0007669"/>
    <property type="project" value="TreeGrafter"/>
</dbReference>
<evidence type="ECO:0000256" key="2">
    <source>
        <dbReference type="ARBA" id="ARBA00022737"/>
    </source>
</evidence>
<dbReference type="AlphaFoldDB" id="A0A8T2CY51"/>
<keyword evidence="5" id="KW-0804">Transcription</keyword>
<dbReference type="GO" id="GO:0005634">
    <property type="term" value="C:nucleus"/>
    <property type="evidence" value="ECO:0007669"/>
    <property type="project" value="UniProtKB-SubCell"/>
</dbReference>
<evidence type="ECO:0000256" key="6">
    <source>
        <dbReference type="ARBA" id="ARBA00023242"/>
    </source>
</evidence>
<evidence type="ECO:0000259" key="7">
    <source>
        <dbReference type="PROSITE" id="PS50090"/>
    </source>
</evidence>
<dbReference type="PANTHER" id="PTHR45614:SF259">
    <property type="entry name" value="MYB DOMAIN PROTEIN 89-RELATED"/>
    <property type="match status" value="1"/>
</dbReference>
<protein>
    <submittedName>
        <fullName evidence="9">Homeobox-like domain superfamily</fullName>
    </submittedName>
</protein>
<reference evidence="9 10" key="1">
    <citation type="submission" date="2020-12" db="EMBL/GenBank/DDBJ databases">
        <title>Concerted genomic and epigenomic changes stabilize Arabidopsis allopolyploids.</title>
        <authorList>
            <person name="Chen Z."/>
        </authorList>
    </citation>
    <scope>NUCLEOTIDE SEQUENCE [LARGE SCALE GENOMIC DNA]</scope>
    <source>
        <strain evidence="9">Allo738</strain>
        <tissue evidence="9">Leaf</tissue>
    </source>
</reference>
<keyword evidence="4 9" id="KW-0238">DNA-binding</keyword>
<gene>
    <name evidence="9" type="ORF">ISN45_At05g034020</name>
</gene>
<sequence length="267" mass="31085">MYLFMYKCNIVLEETHVFQNTPCDVSLQRPFNGFGENNALPLRKMHQEEKKKKHRGGHWTLSEDLKLKELVAVFGPQNWKFIGEKMEPRTSLSCRQRWFNQLDPKINKRNFTDEEEEKLLRAHILYGNKWSKIAKLFNRRTDHAVKNHWHSLMNRIIRKQSASDIRSFDNIQNYQTSNFLPGSVSHESTNLNAQYLQEKNYSSCMPLQHSCHHHHFSTFPANSLALFTPHVSISQPSSSSLLSSSEAEDIMTTTTPRYIDFLGVGDS</sequence>
<keyword evidence="6" id="KW-0539">Nucleus</keyword>
<dbReference type="GO" id="GO:0000978">
    <property type="term" value="F:RNA polymerase II cis-regulatory region sequence-specific DNA binding"/>
    <property type="evidence" value="ECO:0007669"/>
    <property type="project" value="TreeGrafter"/>
</dbReference>
<keyword evidence="3" id="KW-0805">Transcription regulation</keyword>
<feature type="domain" description="Myb-like" evidence="7">
    <location>
        <begin position="51"/>
        <end position="102"/>
    </location>
</feature>
<evidence type="ECO:0000256" key="5">
    <source>
        <dbReference type="ARBA" id="ARBA00023163"/>
    </source>
</evidence>
<evidence type="ECO:0000313" key="9">
    <source>
        <dbReference type="EMBL" id="KAG7604319.1"/>
    </source>
</evidence>
<dbReference type="PROSITE" id="PS51294">
    <property type="entry name" value="HTH_MYB"/>
    <property type="match status" value="2"/>
</dbReference>
<dbReference type="SMART" id="SM00717">
    <property type="entry name" value="SANT"/>
    <property type="match status" value="2"/>
</dbReference>